<organism evidence="3 4">
    <name type="scientific">Caerostris extrusa</name>
    <name type="common">Bark spider</name>
    <name type="synonym">Caerostris bankana</name>
    <dbReference type="NCBI Taxonomy" id="172846"/>
    <lineage>
        <taxon>Eukaryota</taxon>
        <taxon>Metazoa</taxon>
        <taxon>Ecdysozoa</taxon>
        <taxon>Arthropoda</taxon>
        <taxon>Chelicerata</taxon>
        <taxon>Arachnida</taxon>
        <taxon>Araneae</taxon>
        <taxon>Araneomorphae</taxon>
        <taxon>Entelegynae</taxon>
        <taxon>Araneoidea</taxon>
        <taxon>Araneidae</taxon>
        <taxon>Caerostris</taxon>
    </lineage>
</organism>
<dbReference type="EMBL" id="BPLR01003558">
    <property type="protein sequence ID" value="GIX85940.1"/>
    <property type="molecule type" value="Genomic_DNA"/>
</dbReference>
<gene>
    <name evidence="3" type="ORF">CEXT_768331</name>
</gene>
<keyword evidence="1" id="KW-1133">Transmembrane helix</keyword>
<comment type="caution">
    <text evidence="3">The sequence shown here is derived from an EMBL/GenBank/DDBJ whole genome shotgun (WGS) entry which is preliminary data.</text>
</comment>
<reference evidence="3 4" key="1">
    <citation type="submission" date="2021-06" db="EMBL/GenBank/DDBJ databases">
        <title>Caerostris extrusa draft genome.</title>
        <authorList>
            <person name="Kono N."/>
            <person name="Arakawa K."/>
        </authorList>
    </citation>
    <scope>NUCLEOTIDE SEQUENCE [LARGE SCALE GENOMIC DNA]</scope>
</reference>
<sequence length="110" mass="12723">MLFVWVLPVILLMFFLIREHANKVFDLDIRNTPFDHHDHMLCTFPLPLLQKSIGSDFKVTYFKGKKSSFDSKSSFLGVVFFGILFVTFARLFCVTHNIARGLLGPAWRVI</sequence>
<keyword evidence="1" id="KW-0812">Transmembrane</keyword>
<evidence type="ECO:0000256" key="2">
    <source>
        <dbReference type="SAM" id="SignalP"/>
    </source>
</evidence>
<dbReference type="Proteomes" id="UP001054945">
    <property type="component" value="Unassembled WGS sequence"/>
</dbReference>
<evidence type="ECO:0000313" key="3">
    <source>
        <dbReference type="EMBL" id="GIX85940.1"/>
    </source>
</evidence>
<feature type="signal peptide" evidence="2">
    <location>
        <begin position="1"/>
        <end position="21"/>
    </location>
</feature>
<feature type="transmembrane region" description="Helical" evidence="1">
    <location>
        <begin position="75"/>
        <end position="93"/>
    </location>
</feature>
<keyword evidence="2" id="KW-0732">Signal</keyword>
<evidence type="ECO:0000256" key="1">
    <source>
        <dbReference type="SAM" id="Phobius"/>
    </source>
</evidence>
<protein>
    <submittedName>
        <fullName evidence="3">Uncharacterized protein</fullName>
    </submittedName>
</protein>
<keyword evidence="1" id="KW-0472">Membrane</keyword>
<evidence type="ECO:0000313" key="4">
    <source>
        <dbReference type="Proteomes" id="UP001054945"/>
    </source>
</evidence>
<proteinExistence type="predicted"/>
<accession>A0AAV4NQ99</accession>
<dbReference type="AlphaFoldDB" id="A0AAV4NQ99"/>
<keyword evidence="4" id="KW-1185">Reference proteome</keyword>
<name>A0AAV4NQ99_CAEEX</name>
<feature type="chain" id="PRO_5043887343" evidence="2">
    <location>
        <begin position="22"/>
        <end position="110"/>
    </location>
</feature>